<accession>A0A2T0LGG3</accession>
<dbReference type="AlphaFoldDB" id="A0A2T0LGG3"/>
<evidence type="ECO:0000256" key="1">
    <source>
        <dbReference type="SAM" id="MobiDB-lite"/>
    </source>
</evidence>
<reference evidence="2 3" key="1">
    <citation type="submission" date="2018-03" db="EMBL/GenBank/DDBJ databases">
        <title>Genomic Encyclopedia of Type Strains, Phase III (KMG-III): the genomes of soil and plant-associated and newly described type strains.</title>
        <authorList>
            <person name="Whitman W."/>
        </authorList>
    </citation>
    <scope>NUCLEOTIDE SEQUENCE [LARGE SCALE GENOMIC DNA]</scope>
    <source>
        <strain evidence="2 3">CGMCC 4.7104</strain>
    </source>
</reference>
<comment type="caution">
    <text evidence="2">The sequence shown here is derived from an EMBL/GenBank/DDBJ whole genome shotgun (WGS) entry which is preliminary data.</text>
</comment>
<dbReference type="EMBL" id="PVNG01000076">
    <property type="protein sequence ID" value="PRX41391.1"/>
    <property type="molecule type" value="Genomic_DNA"/>
</dbReference>
<evidence type="ECO:0000313" key="2">
    <source>
        <dbReference type="EMBL" id="PRX41391.1"/>
    </source>
</evidence>
<name>A0A2T0LGG3_9ACTN</name>
<feature type="region of interest" description="Disordered" evidence="1">
    <location>
        <begin position="1"/>
        <end position="20"/>
    </location>
</feature>
<protein>
    <submittedName>
        <fullName evidence="2">Uncharacterized protein</fullName>
    </submittedName>
</protein>
<dbReference type="RefSeq" id="WP_219912578.1">
    <property type="nucleotide sequence ID" value="NZ_PVNG01000076.1"/>
</dbReference>
<evidence type="ECO:0000313" key="3">
    <source>
        <dbReference type="Proteomes" id="UP000238312"/>
    </source>
</evidence>
<keyword evidence="3" id="KW-1185">Reference proteome</keyword>
<gene>
    <name evidence="2" type="ORF">B0I32_1763</name>
</gene>
<organism evidence="2 3">
    <name type="scientific">Nonomuraea fuscirosea</name>
    <dbReference type="NCBI Taxonomy" id="1291556"/>
    <lineage>
        <taxon>Bacteria</taxon>
        <taxon>Bacillati</taxon>
        <taxon>Actinomycetota</taxon>
        <taxon>Actinomycetes</taxon>
        <taxon>Streptosporangiales</taxon>
        <taxon>Streptosporangiaceae</taxon>
        <taxon>Nonomuraea</taxon>
    </lineage>
</organism>
<proteinExistence type="predicted"/>
<dbReference type="Proteomes" id="UP000238312">
    <property type="component" value="Unassembled WGS sequence"/>
</dbReference>
<sequence length="159" mass="16699">MPPLAVGGLTGVGFSPPPDSGEDLILVTSHQGRGVVNCVTGQRIARDPDPEPAWPDDYTLTCEGIGPLAGTAIQISGLLGGGLHTTTTNGWSIDIVTPDWPNESILLSNQGDPYRDEAGSTWWHIHREEGCEIRAAGFSPTGHTLAIASSCTLTLFAHS</sequence>